<protein>
    <recommendedName>
        <fullName evidence="1">HTH cro/C1-type domain-containing protein</fullName>
    </recommendedName>
</protein>
<dbReference type="CDD" id="cd00093">
    <property type="entry name" value="HTH_XRE"/>
    <property type="match status" value="1"/>
</dbReference>
<dbReference type="SMART" id="SM00530">
    <property type="entry name" value="HTH_XRE"/>
    <property type="match status" value="1"/>
</dbReference>
<dbReference type="SUPFAM" id="SSF47413">
    <property type="entry name" value="lambda repressor-like DNA-binding domains"/>
    <property type="match status" value="1"/>
</dbReference>
<accession>A0A7Z0WPD3</accession>
<dbReference type="AlphaFoldDB" id="A0A7Z0WPD3"/>
<organism evidence="2 3">
    <name type="scientific">Actinophytocola xinjiangensis</name>
    <dbReference type="NCBI Taxonomy" id="485602"/>
    <lineage>
        <taxon>Bacteria</taxon>
        <taxon>Bacillati</taxon>
        <taxon>Actinomycetota</taxon>
        <taxon>Actinomycetes</taxon>
        <taxon>Pseudonocardiales</taxon>
        <taxon>Pseudonocardiaceae</taxon>
    </lineage>
</organism>
<keyword evidence="3" id="KW-1185">Reference proteome</keyword>
<dbReference type="InterPro" id="IPR043917">
    <property type="entry name" value="DUF5753"/>
</dbReference>
<proteinExistence type="predicted"/>
<dbReference type="PROSITE" id="PS50943">
    <property type="entry name" value="HTH_CROC1"/>
    <property type="match status" value="1"/>
</dbReference>
<evidence type="ECO:0000313" key="3">
    <source>
        <dbReference type="Proteomes" id="UP000185696"/>
    </source>
</evidence>
<reference evidence="2 3" key="1">
    <citation type="submission" date="2016-12" db="EMBL/GenBank/DDBJ databases">
        <title>The draft genome sequence of Actinophytocola xinjiangensis.</title>
        <authorList>
            <person name="Wang W."/>
            <person name="Yuan L."/>
        </authorList>
    </citation>
    <scope>NUCLEOTIDE SEQUENCE [LARGE SCALE GENOMIC DNA]</scope>
    <source>
        <strain evidence="2 3">CGMCC 4.4663</strain>
    </source>
</reference>
<dbReference type="Proteomes" id="UP000185696">
    <property type="component" value="Unassembled WGS sequence"/>
</dbReference>
<sequence length="285" mass="31876">MTVARKAAVGARGLGMELRRLRERANLSMERVGTVLGWSPNTMSRLERGLRPDTTPEEVSALLATMAIVGTDRDRVMRMAIGVADQGWWEVNNANMSDQARTYLGFETRASRIINIEPLLVPGLLQTPEYMFALMMAFGVDKSQITGRIARRLHRQELLDRWQPPGLTFVMCEAALRQPIGGHGVMARQLRHVAQQAERRHVSVRLIPTRVAAHPALQGAFALLNFVDEPTVVFIEGRSSGMFPDSPDEVEEYRVVAERSIDCALAEQESCELLLAIAEEMERAR</sequence>
<gene>
    <name evidence="2" type="ORF">BLA60_11975</name>
</gene>
<dbReference type="Pfam" id="PF13560">
    <property type="entry name" value="HTH_31"/>
    <property type="match status" value="1"/>
</dbReference>
<name>A0A7Z0WPD3_9PSEU</name>
<feature type="domain" description="HTH cro/C1-type" evidence="1">
    <location>
        <begin position="18"/>
        <end position="53"/>
    </location>
</feature>
<dbReference type="GO" id="GO:0003677">
    <property type="term" value="F:DNA binding"/>
    <property type="evidence" value="ECO:0007669"/>
    <property type="project" value="InterPro"/>
</dbReference>
<evidence type="ECO:0000259" key="1">
    <source>
        <dbReference type="PROSITE" id="PS50943"/>
    </source>
</evidence>
<dbReference type="Gene3D" id="1.10.260.40">
    <property type="entry name" value="lambda repressor-like DNA-binding domains"/>
    <property type="match status" value="1"/>
</dbReference>
<comment type="caution">
    <text evidence="2">The sequence shown here is derived from an EMBL/GenBank/DDBJ whole genome shotgun (WGS) entry which is preliminary data.</text>
</comment>
<dbReference type="InterPro" id="IPR001387">
    <property type="entry name" value="Cro/C1-type_HTH"/>
</dbReference>
<dbReference type="EMBL" id="MSIF01000004">
    <property type="protein sequence ID" value="OLF11645.1"/>
    <property type="molecule type" value="Genomic_DNA"/>
</dbReference>
<dbReference type="InterPro" id="IPR010982">
    <property type="entry name" value="Lambda_DNA-bd_dom_sf"/>
</dbReference>
<evidence type="ECO:0000313" key="2">
    <source>
        <dbReference type="EMBL" id="OLF11645.1"/>
    </source>
</evidence>
<dbReference type="Pfam" id="PF19054">
    <property type="entry name" value="DUF5753"/>
    <property type="match status" value="1"/>
</dbReference>